<dbReference type="GeneID" id="54415229"/>
<evidence type="ECO:0000313" key="4">
    <source>
        <dbReference type="RefSeq" id="XP_033536734.1"/>
    </source>
</evidence>
<protein>
    <submittedName>
        <fullName evidence="2 4">Uncharacterized protein</fullName>
    </submittedName>
</protein>
<proteinExistence type="predicted"/>
<gene>
    <name evidence="2 4" type="ORF">P152DRAFT_245907</name>
</gene>
<reference evidence="4" key="3">
    <citation type="submission" date="2025-04" db="UniProtKB">
        <authorList>
            <consortium name="RefSeq"/>
        </authorList>
    </citation>
    <scope>IDENTIFICATION</scope>
    <source>
        <strain evidence="4">CBS 781.70</strain>
    </source>
</reference>
<dbReference type="RefSeq" id="XP_033536734.1">
    <property type="nucleotide sequence ID" value="XM_033674659.1"/>
</dbReference>
<reference evidence="2 4" key="1">
    <citation type="submission" date="2020-01" db="EMBL/GenBank/DDBJ databases">
        <authorList>
            <consortium name="DOE Joint Genome Institute"/>
            <person name="Haridas S."/>
            <person name="Albert R."/>
            <person name="Binder M."/>
            <person name="Bloem J."/>
            <person name="Labutti K."/>
            <person name="Salamov A."/>
            <person name="Andreopoulos B."/>
            <person name="Baker S.E."/>
            <person name="Barry K."/>
            <person name="Bills G."/>
            <person name="Bluhm B.H."/>
            <person name="Cannon C."/>
            <person name="Castanera R."/>
            <person name="Culley D.E."/>
            <person name="Daum C."/>
            <person name="Ezra D."/>
            <person name="Gonzalez J.B."/>
            <person name="Henrissat B."/>
            <person name="Kuo A."/>
            <person name="Liang C."/>
            <person name="Lipzen A."/>
            <person name="Lutzoni F."/>
            <person name="Magnuson J."/>
            <person name="Mondo S."/>
            <person name="Nolan M."/>
            <person name="Ohm R."/>
            <person name="Pangilinan J."/>
            <person name="Park H.-J."/>
            <person name="Ramirez L."/>
            <person name="Alfaro M."/>
            <person name="Sun H."/>
            <person name="Tritt A."/>
            <person name="Yoshinaga Y."/>
            <person name="Zwiers L.-H."/>
            <person name="Turgeon B.G."/>
            <person name="Goodwin S.B."/>
            <person name="Spatafora J.W."/>
            <person name="Crous P.W."/>
            <person name="Grigoriev I.V."/>
        </authorList>
    </citation>
    <scope>NUCLEOTIDE SEQUENCE</scope>
    <source>
        <strain evidence="2 4">CBS 781.70</strain>
    </source>
</reference>
<keyword evidence="3" id="KW-1185">Reference proteome</keyword>
<name>A0A6G1GAP6_9PEZI</name>
<sequence>MRMLNLCTTLISLLPLALGVPPNPSCSDCPASTTEIITTVVARRCDPIYTKVDSTSPGASCSFNDHTCIVPECLALSTTTAPCPTITDHCCKDLPKITSTWYKPCPTACPSPCGGTSWVVESAADCPTPLPAR</sequence>
<evidence type="ECO:0000313" key="2">
    <source>
        <dbReference type="EMBL" id="KAF1815103.1"/>
    </source>
</evidence>
<reference evidence="4" key="2">
    <citation type="submission" date="2020-04" db="EMBL/GenBank/DDBJ databases">
        <authorList>
            <consortium name="NCBI Genome Project"/>
        </authorList>
    </citation>
    <scope>NUCLEOTIDE SEQUENCE</scope>
    <source>
        <strain evidence="4">CBS 781.70</strain>
    </source>
</reference>
<evidence type="ECO:0000313" key="3">
    <source>
        <dbReference type="Proteomes" id="UP000504638"/>
    </source>
</evidence>
<accession>A0A6G1GAP6</accession>
<dbReference type="AlphaFoldDB" id="A0A6G1GAP6"/>
<evidence type="ECO:0000256" key="1">
    <source>
        <dbReference type="SAM" id="SignalP"/>
    </source>
</evidence>
<feature type="chain" id="PRO_5044631953" evidence="1">
    <location>
        <begin position="20"/>
        <end position="133"/>
    </location>
</feature>
<keyword evidence="1" id="KW-0732">Signal</keyword>
<feature type="signal peptide" evidence="1">
    <location>
        <begin position="1"/>
        <end position="19"/>
    </location>
</feature>
<dbReference type="EMBL" id="ML975152">
    <property type="protein sequence ID" value="KAF1815103.1"/>
    <property type="molecule type" value="Genomic_DNA"/>
</dbReference>
<organism evidence="2">
    <name type="scientific">Eremomyces bilateralis CBS 781.70</name>
    <dbReference type="NCBI Taxonomy" id="1392243"/>
    <lineage>
        <taxon>Eukaryota</taxon>
        <taxon>Fungi</taxon>
        <taxon>Dikarya</taxon>
        <taxon>Ascomycota</taxon>
        <taxon>Pezizomycotina</taxon>
        <taxon>Dothideomycetes</taxon>
        <taxon>Dothideomycetes incertae sedis</taxon>
        <taxon>Eremomycetales</taxon>
        <taxon>Eremomycetaceae</taxon>
        <taxon>Eremomyces</taxon>
    </lineage>
</organism>
<dbReference type="Proteomes" id="UP000504638">
    <property type="component" value="Unplaced"/>
</dbReference>
<dbReference type="OrthoDB" id="3795582at2759"/>